<proteinExistence type="predicted"/>
<protein>
    <submittedName>
        <fullName evidence="2">Uncharacterized protein</fullName>
    </submittedName>
</protein>
<reference evidence="2" key="1">
    <citation type="submission" date="2014-11" db="EMBL/GenBank/DDBJ databases">
        <authorList>
            <person name="Amaro Gonzalez C."/>
        </authorList>
    </citation>
    <scope>NUCLEOTIDE SEQUENCE</scope>
</reference>
<feature type="compositionally biased region" description="Basic and acidic residues" evidence="1">
    <location>
        <begin position="8"/>
        <end position="20"/>
    </location>
</feature>
<organism evidence="2">
    <name type="scientific">Anguilla anguilla</name>
    <name type="common">European freshwater eel</name>
    <name type="synonym">Muraena anguilla</name>
    <dbReference type="NCBI Taxonomy" id="7936"/>
    <lineage>
        <taxon>Eukaryota</taxon>
        <taxon>Metazoa</taxon>
        <taxon>Chordata</taxon>
        <taxon>Craniata</taxon>
        <taxon>Vertebrata</taxon>
        <taxon>Euteleostomi</taxon>
        <taxon>Actinopterygii</taxon>
        <taxon>Neopterygii</taxon>
        <taxon>Teleostei</taxon>
        <taxon>Anguilliformes</taxon>
        <taxon>Anguillidae</taxon>
        <taxon>Anguilla</taxon>
    </lineage>
</organism>
<dbReference type="EMBL" id="GBXM01020216">
    <property type="protein sequence ID" value="JAH88361.1"/>
    <property type="molecule type" value="Transcribed_RNA"/>
</dbReference>
<evidence type="ECO:0000313" key="2">
    <source>
        <dbReference type="EMBL" id="JAH88361.1"/>
    </source>
</evidence>
<feature type="region of interest" description="Disordered" evidence="1">
    <location>
        <begin position="1"/>
        <end position="20"/>
    </location>
</feature>
<sequence>MEPFSLTDSHHGTPKQDRPRGPKILIYIMVASTKIQKKSDINMYNSYYRYLMNDNKIYI</sequence>
<reference evidence="2" key="2">
    <citation type="journal article" date="2015" name="Fish Shellfish Immunol.">
        <title>Early steps in the European eel (Anguilla anguilla)-Vibrio vulnificus interaction in the gills: Role of the RtxA13 toxin.</title>
        <authorList>
            <person name="Callol A."/>
            <person name="Pajuelo D."/>
            <person name="Ebbesson L."/>
            <person name="Teles M."/>
            <person name="MacKenzie S."/>
            <person name="Amaro C."/>
        </authorList>
    </citation>
    <scope>NUCLEOTIDE SEQUENCE</scope>
</reference>
<evidence type="ECO:0000256" key="1">
    <source>
        <dbReference type="SAM" id="MobiDB-lite"/>
    </source>
</evidence>
<accession>A0A0E9WDJ1</accession>
<dbReference type="AlphaFoldDB" id="A0A0E9WDJ1"/>
<name>A0A0E9WDJ1_ANGAN</name>